<evidence type="ECO:0000313" key="2">
    <source>
        <dbReference type="Proteomes" id="UP000592181"/>
    </source>
</evidence>
<proteinExistence type="predicted"/>
<comment type="caution">
    <text evidence="1">The sequence shown here is derived from an EMBL/GenBank/DDBJ whole genome shotgun (WGS) entry which is preliminary data.</text>
</comment>
<accession>A0A852X4X0</accession>
<protein>
    <submittedName>
        <fullName evidence="1">Alkylhydroperoxidase/carboxymuconolactone decarboxylase family protein YurZ</fullName>
    </submittedName>
</protein>
<dbReference type="EMBL" id="JACBZX010000001">
    <property type="protein sequence ID" value="NYG36400.1"/>
    <property type="molecule type" value="Genomic_DNA"/>
</dbReference>
<reference evidence="1 2" key="1">
    <citation type="submission" date="2020-07" db="EMBL/GenBank/DDBJ databases">
        <title>Sequencing the genomes of 1000 actinobacteria strains.</title>
        <authorList>
            <person name="Klenk H.-P."/>
        </authorList>
    </citation>
    <scope>NUCLEOTIDE SEQUENCE [LARGE SCALE GENOMIC DNA]</scope>
    <source>
        <strain evidence="1 2">DSM 24723</strain>
    </source>
</reference>
<dbReference type="InterPro" id="IPR029032">
    <property type="entry name" value="AhpD-like"/>
</dbReference>
<keyword evidence="1" id="KW-0560">Oxidoreductase</keyword>
<dbReference type="Proteomes" id="UP000592181">
    <property type="component" value="Unassembled WGS sequence"/>
</dbReference>
<dbReference type="SUPFAM" id="SSF69118">
    <property type="entry name" value="AhpD-like"/>
    <property type="match status" value="1"/>
</dbReference>
<gene>
    <name evidence="1" type="ORF">BJY28_000869</name>
</gene>
<organism evidence="1 2">
    <name type="scientific">Janibacter alkaliphilus</name>
    <dbReference type="NCBI Taxonomy" id="1069963"/>
    <lineage>
        <taxon>Bacteria</taxon>
        <taxon>Bacillati</taxon>
        <taxon>Actinomycetota</taxon>
        <taxon>Actinomycetes</taxon>
        <taxon>Micrococcales</taxon>
        <taxon>Intrasporangiaceae</taxon>
        <taxon>Janibacter</taxon>
    </lineage>
</organism>
<sequence>MDHSERLRRLVLDVQPEDPPCASATPVSLDARTRCLVRFAALVAVDASSPSVRHEIDHAVSEGASAEDIVDVLEAIGPLVGRAKVVTAAPRVAIALGVDLDLLGEY</sequence>
<evidence type="ECO:0000313" key="1">
    <source>
        <dbReference type="EMBL" id="NYG36400.1"/>
    </source>
</evidence>
<keyword evidence="2" id="KW-1185">Reference proteome</keyword>
<name>A0A852X4X0_9MICO</name>
<dbReference type="RefSeq" id="WP_179461910.1">
    <property type="nucleotide sequence ID" value="NZ_JACBZX010000001.1"/>
</dbReference>
<dbReference type="GO" id="GO:0004601">
    <property type="term" value="F:peroxidase activity"/>
    <property type="evidence" value="ECO:0007669"/>
    <property type="project" value="UniProtKB-KW"/>
</dbReference>
<dbReference type="Gene3D" id="1.20.1290.10">
    <property type="entry name" value="AhpD-like"/>
    <property type="match status" value="1"/>
</dbReference>
<keyword evidence="1" id="KW-0575">Peroxidase</keyword>
<dbReference type="AlphaFoldDB" id="A0A852X4X0"/>